<dbReference type="EMBL" id="ABJB010919969">
    <property type="status" value="NOT_ANNOTATED_CDS"/>
    <property type="molecule type" value="Genomic_DNA"/>
</dbReference>
<dbReference type="InParanoid" id="B7PEN8"/>
<dbReference type="AlphaFoldDB" id="B7PEN8"/>
<gene>
    <name evidence="1" type="ORF">IscW_ISCW004769</name>
</gene>
<dbReference type="PaxDb" id="6945-B7PEN8"/>
<organism>
    <name type="scientific">Ixodes scapularis</name>
    <name type="common">Black-legged tick</name>
    <name type="synonym">Deer tick</name>
    <dbReference type="NCBI Taxonomy" id="6945"/>
    <lineage>
        <taxon>Eukaryota</taxon>
        <taxon>Metazoa</taxon>
        <taxon>Ecdysozoa</taxon>
        <taxon>Arthropoda</taxon>
        <taxon>Chelicerata</taxon>
        <taxon>Arachnida</taxon>
        <taxon>Acari</taxon>
        <taxon>Parasitiformes</taxon>
        <taxon>Ixodida</taxon>
        <taxon>Ixodoidea</taxon>
        <taxon>Ixodidae</taxon>
        <taxon>Ixodinae</taxon>
        <taxon>Ixodes</taxon>
    </lineage>
</organism>
<dbReference type="EnsemblMetazoa" id="ISCW004769-RA">
    <property type="protein sequence ID" value="ISCW004769-PA"/>
    <property type="gene ID" value="ISCW004769"/>
</dbReference>
<protein>
    <submittedName>
        <fullName evidence="1 2">Uncharacterized protein</fullName>
    </submittedName>
</protein>
<proteinExistence type="predicted"/>
<reference evidence="1 3" key="1">
    <citation type="submission" date="2008-03" db="EMBL/GenBank/DDBJ databases">
        <title>Annotation of Ixodes scapularis.</title>
        <authorList>
            <consortium name="Ixodes scapularis Genome Project Consortium"/>
            <person name="Caler E."/>
            <person name="Hannick L.I."/>
            <person name="Bidwell S."/>
            <person name="Joardar V."/>
            <person name="Thiagarajan M."/>
            <person name="Amedeo P."/>
            <person name="Galinsky K.J."/>
            <person name="Schobel S."/>
            <person name="Inman J."/>
            <person name="Hostetler J."/>
            <person name="Miller J."/>
            <person name="Hammond M."/>
            <person name="Megy K."/>
            <person name="Lawson D."/>
            <person name="Kodira C."/>
            <person name="Sutton G."/>
            <person name="Meyer J."/>
            <person name="Hill C.A."/>
            <person name="Birren B."/>
            <person name="Nene V."/>
            <person name="Collins F."/>
            <person name="Alarcon-Chaidez F."/>
            <person name="Wikel S."/>
            <person name="Strausberg R."/>
        </authorList>
    </citation>
    <scope>NUCLEOTIDE SEQUENCE [LARGE SCALE GENOMIC DNA]</scope>
    <source>
        <strain evidence="3">Wikel</strain>
        <strain evidence="1">Wikel colony</strain>
    </source>
</reference>
<evidence type="ECO:0000313" key="2">
    <source>
        <dbReference type="EnsemblMetazoa" id="ISCW004769-PA"/>
    </source>
</evidence>
<evidence type="ECO:0000313" key="1">
    <source>
        <dbReference type="EMBL" id="EEC05060.1"/>
    </source>
</evidence>
<dbReference type="HOGENOM" id="CLU_2161115_0_0_1"/>
<name>B7PEN8_IXOSC</name>
<dbReference type="EMBL" id="DS696540">
    <property type="protein sequence ID" value="EEC05060.1"/>
    <property type="molecule type" value="Genomic_DNA"/>
</dbReference>
<reference evidence="2" key="2">
    <citation type="submission" date="2020-05" db="UniProtKB">
        <authorList>
            <consortium name="EnsemblMetazoa"/>
        </authorList>
    </citation>
    <scope>IDENTIFICATION</scope>
    <source>
        <strain evidence="2">wikel</strain>
    </source>
</reference>
<keyword evidence="3" id="KW-1185">Reference proteome</keyword>
<accession>B7PEN8</accession>
<dbReference type="VEuPathDB" id="VectorBase:ISCI004769"/>
<evidence type="ECO:0000313" key="3">
    <source>
        <dbReference type="Proteomes" id="UP000001555"/>
    </source>
</evidence>
<sequence length="111" mass="12304">MASATLLKEAAVTTKATNACMQFAGLRTGKFTSEMHETFKRDKGRTTFHHTVQGAEAALSAYFNHVRGLLDDKKYSAGNVKCRSVTDLTLTDNGTEVEEWPQKTGKIFWSN</sequence>
<dbReference type="VEuPathDB" id="VectorBase:ISCW004769"/>
<dbReference type="Proteomes" id="UP000001555">
    <property type="component" value="Unassembled WGS sequence"/>
</dbReference>